<proteinExistence type="predicted"/>
<dbReference type="Proteomes" id="UP000307517">
    <property type="component" value="Unassembled WGS sequence"/>
</dbReference>
<organism evidence="2 5">
    <name type="scientific">Lacticaseibacillus rhamnosus</name>
    <name type="common">Lactobacillus rhamnosus</name>
    <dbReference type="NCBI Taxonomy" id="47715"/>
    <lineage>
        <taxon>Bacteria</taxon>
        <taxon>Bacillati</taxon>
        <taxon>Bacillota</taxon>
        <taxon>Bacilli</taxon>
        <taxon>Lactobacillales</taxon>
        <taxon>Lactobacillaceae</taxon>
        <taxon>Lacticaseibacillus</taxon>
    </lineage>
</organism>
<evidence type="ECO:0000313" key="4">
    <source>
        <dbReference type="Proteomes" id="UP000307517"/>
    </source>
</evidence>
<dbReference type="InterPro" id="IPR006680">
    <property type="entry name" value="Amidohydro-rel"/>
</dbReference>
<accession>A0A508YUL2</accession>
<feature type="domain" description="Amidohydrolase-related" evidence="1">
    <location>
        <begin position="149"/>
        <end position="368"/>
    </location>
</feature>
<evidence type="ECO:0000313" key="5">
    <source>
        <dbReference type="Proteomes" id="UP000552935"/>
    </source>
</evidence>
<reference evidence="3 4" key="1">
    <citation type="submission" date="2019-04" db="EMBL/GenBank/DDBJ databases">
        <title>Genome Announcement to Ensure Probiotic Safety of Lactobacillus rhamnosus UBLR-58.</title>
        <authorList>
            <person name="Sulthana A."/>
            <person name="Lakshmi S.G."/>
            <person name="Madempudi R.S."/>
        </authorList>
    </citation>
    <scope>NUCLEOTIDE SEQUENCE [LARGE SCALE GENOMIC DNA]</scope>
    <source>
        <strain evidence="3 4">UBLR-58</strain>
    </source>
</reference>
<reference evidence="2 5" key="2">
    <citation type="submission" date="2020-07" db="EMBL/GenBank/DDBJ databases">
        <title>Organ Donor 1.</title>
        <authorList>
            <person name="Marsh A.J."/>
            <person name="Azcarate-Peril M.A."/>
        </authorList>
    </citation>
    <scope>NUCLEOTIDE SEQUENCE [LARGE SCALE GENOMIC DNA]</scope>
    <source>
        <strain evidence="2 5">AMC0712</strain>
    </source>
</reference>
<sequence>MDDLTEFVDQVPLLDHHCHFLINGKVPDRDERLAQVSTEADNDYPLADTKNRLAYHGFLALAKQFALDAKHPLAAMNDPGYATYNQRIFSYYHFQELLIDTGFVPDDAILDLDETAKLTGVPVKAIYRLETHAEALMLQHDNFAAWWQALRDDIRQAKERGFVGFKSIAAYRVGLHIEPVNLMEAAAGFDTWKQSGETRLTSKPLIDYILYHAAPLIIAQDLPLQFHVGYGDADTDMYLGNPLLMRDFLNAFAKKGLKVVLLHCYPYQREAGYLASVFPNLYFDISLLDNLGPSGVRRVFNEAVELAPYTRILFASDASTYPEMYGLAAQQFKQALIAHFSPLPFVDLAQKKAWINAICWETAAKLYHQEDEFKPTDPHR</sequence>
<dbReference type="InterPro" id="IPR032466">
    <property type="entry name" value="Metal_Hydrolase"/>
</dbReference>
<dbReference type="PANTHER" id="PTHR43383:SF2">
    <property type="entry name" value="AMIDOHYDROLASE 2 FAMILY PROTEIN"/>
    <property type="match status" value="1"/>
</dbReference>
<name>A0A508YUL2_LACRH</name>
<dbReference type="GO" id="GO:0016787">
    <property type="term" value="F:hydrolase activity"/>
    <property type="evidence" value="ECO:0007669"/>
    <property type="project" value="UniProtKB-KW"/>
</dbReference>
<evidence type="ECO:0000313" key="2">
    <source>
        <dbReference type="EMBL" id="NZA04714.1"/>
    </source>
</evidence>
<gene>
    <name evidence="3" type="ORF">E6L36_12255</name>
    <name evidence="2" type="ORF">H0N82_06240</name>
</gene>
<dbReference type="SUPFAM" id="SSF51556">
    <property type="entry name" value="Metallo-dependent hydrolases"/>
    <property type="match status" value="1"/>
</dbReference>
<evidence type="ECO:0000313" key="3">
    <source>
        <dbReference type="EMBL" id="THC81061.1"/>
    </source>
</evidence>
<dbReference type="Proteomes" id="UP000552935">
    <property type="component" value="Unassembled WGS sequence"/>
</dbReference>
<dbReference type="Pfam" id="PF04909">
    <property type="entry name" value="Amidohydro_2"/>
    <property type="match status" value="1"/>
</dbReference>
<dbReference type="RefSeq" id="WP_015764252.1">
    <property type="nucleotide sequence ID" value="NZ_CABFNI010000010.1"/>
</dbReference>
<protein>
    <submittedName>
        <fullName evidence="2 3">Hydrolase</fullName>
    </submittedName>
</protein>
<keyword evidence="2" id="KW-0378">Hydrolase</keyword>
<dbReference type="AlphaFoldDB" id="A0A508YUL2"/>
<dbReference type="Gene3D" id="3.20.20.140">
    <property type="entry name" value="Metal-dependent hydrolases"/>
    <property type="match status" value="1"/>
</dbReference>
<evidence type="ECO:0000259" key="1">
    <source>
        <dbReference type="Pfam" id="PF04909"/>
    </source>
</evidence>
<comment type="caution">
    <text evidence="2">The sequence shown here is derived from an EMBL/GenBank/DDBJ whole genome shotgun (WGS) entry which is preliminary data.</text>
</comment>
<dbReference type="EMBL" id="JACCKI010000003">
    <property type="protein sequence ID" value="NZA04714.1"/>
    <property type="molecule type" value="Genomic_DNA"/>
</dbReference>
<dbReference type="PANTHER" id="PTHR43383">
    <property type="entry name" value="NODULIN 6"/>
    <property type="match status" value="1"/>
</dbReference>
<dbReference type="EMBL" id="SSHM01000001">
    <property type="protein sequence ID" value="THC81061.1"/>
    <property type="molecule type" value="Genomic_DNA"/>
</dbReference>